<dbReference type="CDD" id="cd00112">
    <property type="entry name" value="LDLa"/>
    <property type="match status" value="1"/>
</dbReference>
<reference evidence="4" key="1">
    <citation type="journal article" date="2020" name="Nat. Ecol. Evol.">
        <title>Deeply conserved synteny resolves early events in vertebrate evolution.</title>
        <authorList>
            <person name="Simakov O."/>
            <person name="Marletaz F."/>
            <person name="Yue J.X."/>
            <person name="O'Connell B."/>
            <person name="Jenkins J."/>
            <person name="Brandt A."/>
            <person name="Calef R."/>
            <person name="Tung C.H."/>
            <person name="Huang T.K."/>
            <person name="Schmutz J."/>
            <person name="Satoh N."/>
            <person name="Yu J.K."/>
            <person name="Putnam N.H."/>
            <person name="Green R.E."/>
            <person name="Rokhsar D.S."/>
        </authorList>
    </citation>
    <scope>NUCLEOTIDE SEQUENCE [LARGE SCALE GENOMIC DNA]</scope>
    <source>
        <strain evidence="4">S238N-H82</strain>
    </source>
</reference>
<feature type="disulfide bond" evidence="2">
    <location>
        <begin position="80"/>
        <end position="95"/>
    </location>
</feature>
<dbReference type="InterPro" id="IPR001304">
    <property type="entry name" value="C-type_lectin-like"/>
</dbReference>
<evidence type="ECO:0000313" key="4">
    <source>
        <dbReference type="Proteomes" id="UP000001554"/>
    </source>
</evidence>
<dbReference type="OrthoDB" id="9990982at2759"/>
<dbReference type="PANTHER" id="PTHR46335:SF1">
    <property type="entry name" value="CUBILIN"/>
    <property type="match status" value="1"/>
</dbReference>
<dbReference type="SUPFAM" id="SSF56436">
    <property type="entry name" value="C-type lectin-like"/>
    <property type="match status" value="1"/>
</dbReference>
<dbReference type="InterPro" id="IPR016186">
    <property type="entry name" value="C-type_lectin-like/link_sf"/>
</dbReference>
<dbReference type="PROSITE" id="PS00615">
    <property type="entry name" value="C_TYPE_LECTIN_1"/>
    <property type="match status" value="1"/>
</dbReference>
<keyword evidence="4" id="KW-1185">Reference proteome</keyword>
<dbReference type="Pfam" id="PF00057">
    <property type="entry name" value="Ldl_recept_a"/>
    <property type="match status" value="1"/>
</dbReference>
<comment type="caution">
    <text evidence="2">Lacks conserved residue(s) required for the propagation of feature annotation.</text>
</comment>
<reference evidence="5" key="2">
    <citation type="submission" date="2025-08" db="UniProtKB">
        <authorList>
            <consortium name="RefSeq"/>
        </authorList>
    </citation>
    <scope>IDENTIFICATION</scope>
    <source>
        <strain evidence="5">S238N-H82</strain>
        <tissue evidence="5">Testes</tissue>
    </source>
</reference>
<dbReference type="SUPFAM" id="SSF57424">
    <property type="entry name" value="LDL receptor-like module"/>
    <property type="match status" value="1"/>
</dbReference>
<protein>
    <submittedName>
        <fullName evidence="5">Sortilin-related receptor-like</fullName>
    </submittedName>
</protein>
<evidence type="ECO:0000256" key="2">
    <source>
        <dbReference type="PROSITE-ProRule" id="PRU00124"/>
    </source>
</evidence>
<accession>A0A9J7LW15</accession>
<dbReference type="PROSITE" id="PS50041">
    <property type="entry name" value="C_TYPE_LECTIN_2"/>
    <property type="match status" value="1"/>
</dbReference>
<organism evidence="4 5">
    <name type="scientific">Branchiostoma floridae</name>
    <name type="common">Florida lancelet</name>
    <name type="synonym">Amphioxus</name>
    <dbReference type="NCBI Taxonomy" id="7739"/>
    <lineage>
        <taxon>Eukaryota</taxon>
        <taxon>Metazoa</taxon>
        <taxon>Chordata</taxon>
        <taxon>Cephalochordata</taxon>
        <taxon>Leptocardii</taxon>
        <taxon>Amphioxiformes</taxon>
        <taxon>Branchiostomatidae</taxon>
        <taxon>Branchiostoma</taxon>
    </lineage>
</organism>
<evidence type="ECO:0000313" key="5">
    <source>
        <dbReference type="RefSeq" id="XP_035689583.1"/>
    </source>
</evidence>
<dbReference type="PANTHER" id="PTHR46335">
    <property type="entry name" value="CUBILIN"/>
    <property type="match status" value="1"/>
</dbReference>
<dbReference type="FunFam" id="1.10.2000.10:FF:000030">
    <property type="entry name" value="Uncharacterized protein"/>
    <property type="match status" value="1"/>
</dbReference>
<feature type="domain" description="C-type lectin" evidence="3">
    <location>
        <begin position="1"/>
        <end position="45"/>
    </location>
</feature>
<dbReference type="KEGG" id="bfo:118424884"/>
<dbReference type="RefSeq" id="XP_035689583.1">
    <property type="nucleotide sequence ID" value="XM_035833690.1"/>
</dbReference>
<name>A0A9J7LW15_BRAFL</name>
<sequence length="244" mass="27477">MWADGTRLLSSIFTNWAPGEPSDTGEENCVRILGHQDYKWADFFCLNHVKYFICQIGASCSPGYIRCEDGHGCVLSWQRCDGRADCSDRSDEEDCVCKSIPDDFQLGNRLTMLPNQLGQETFEEIMNSTVVELINSSNSILENYHQELGEFVTTVIFPQCDVSELDAARCYNPIDSGNRFCTGSQLVPCRSWCEEVFNMADDRIKNLFPPCDLFPPSPHGCWNPGPAKKRDEGKKEGCFPLNSI</sequence>
<keyword evidence="1 2" id="KW-1015">Disulfide bond</keyword>
<dbReference type="PROSITE" id="PS50068">
    <property type="entry name" value="LDLRA_2"/>
    <property type="match status" value="1"/>
</dbReference>
<dbReference type="InterPro" id="IPR002172">
    <property type="entry name" value="LDrepeatLR_classA_rpt"/>
</dbReference>
<evidence type="ECO:0000259" key="3">
    <source>
        <dbReference type="PROSITE" id="PS50041"/>
    </source>
</evidence>
<dbReference type="SMART" id="SM00192">
    <property type="entry name" value="LDLa"/>
    <property type="match status" value="1"/>
</dbReference>
<dbReference type="InterPro" id="IPR036790">
    <property type="entry name" value="Frizzled_dom_sf"/>
</dbReference>
<dbReference type="Proteomes" id="UP000001554">
    <property type="component" value="Chromosome 10"/>
</dbReference>
<dbReference type="InterPro" id="IPR016187">
    <property type="entry name" value="CTDL_fold"/>
</dbReference>
<dbReference type="GeneID" id="118424884"/>
<dbReference type="InterPro" id="IPR036055">
    <property type="entry name" value="LDL_receptor-like_sf"/>
</dbReference>
<dbReference type="CDD" id="cd00037">
    <property type="entry name" value="CLECT"/>
    <property type="match status" value="1"/>
</dbReference>
<evidence type="ECO:0000256" key="1">
    <source>
        <dbReference type="ARBA" id="ARBA00023157"/>
    </source>
</evidence>
<proteinExistence type="predicted"/>
<dbReference type="InterPro" id="IPR018378">
    <property type="entry name" value="C-type_lectin_CS"/>
</dbReference>
<dbReference type="Gene3D" id="4.10.400.10">
    <property type="entry name" value="Low-density Lipoprotein Receptor"/>
    <property type="match status" value="1"/>
</dbReference>
<dbReference type="AlphaFoldDB" id="A0A9J7LW15"/>
<gene>
    <name evidence="5" type="primary">LOC118424884</name>
</gene>
<dbReference type="Gene3D" id="3.10.100.10">
    <property type="entry name" value="Mannose-Binding Protein A, subunit A"/>
    <property type="match status" value="1"/>
</dbReference>
<dbReference type="OMA" id="HEDSCIL"/>
<dbReference type="Gene3D" id="1.10.2000.10">
    <property type="entry name" value="Frizzled cysteine-rich domain"/>
    <property type="match status" value="1"/>
</dbReference>